<comment type="caution">
    <text evidence="2">The sequence shown here is derived from an EMBL/GenBank/DDBJ whole genome shotgun (WGS) entry which is preliminary data.</text>
</comment>
<evidence type="ECO:0000256" key="1">
    <source>
        <dbReference type="SAM" id="MobiDB-lite"/>
    </source>
</evidence>
<dbReference type="EMBL" id="SFCI01001582">
    <property type="protein sequence ID" value="TFY75419.1"/>
    <property type="molecule type" value="Genomic_DNA"/>
</dbReference>
<evidence type="ECO:0000313" key="2">
    <source>
        <dbReference type="EMBL" id="TFY75419.1"/>
    </source>
</evidence>
<sequence>MIRTKTHRRGRPITREQRALIREQARQGKSGKEIEAYMSCSKRTVRRAIVNNFKDNLDEDAEYLLGTKGGLVFINDDVITPEPQRNMAEVKEEYENADILSISDWSPTPIDPNDLPYIGSVHEEADQAKDNADKDRPVVLRQSARLRGLKVQDHGAESSSSSSSSRTAVAPALASHNLNNENAPVPARGQTQVSNNKTLSRDAAIKILRDLGLDETHADIVIATGIKSAEHLKGMADFPDKLLHFIKTDVSEQGFSNWDYFELLYALWQRRDSGWRET</sequence>
<accession>A0A4Y9ZPQ9</accession>
<gene>
    <name evidence="2" type="ORF">EWM64_g8593</name>
</gene>
<evidence type="ECO:0000313" key="3">
    <source>
        <dbReference type="Proteomes" id="UP000298061"/>
    </source>
</evidence>
<reference evidence="2 3" key="1">
    <citation type="submission" date="2019-02" db="EMBL/GenBank/DDBJ databases">
        <title>Genome sequencing of the rare red list fungi Hericium alpestre (H. flagellum).</title>
        <authorList>
            <person name="Buettner E."/>
            <person name="Kellner H."/>
        </authorList>
    </citation>
    <scope>NUCLEOTIDE SEQUENCE [LARGE SCALE GENOMIC DNA]</scope>
    <source>
        <strain evidence="2 3">DSM 108284</strain>
    </source>
</reference>
<dbReference type="AlphaFoldDB" id="A0A4Y9ZPQ9"/>
<dbReference type="Proteomes" id="UP000298061">
    <property type="component" value="Unassembled WGS sequence"/>
</dbReference>
<keyword evidence="3" id="KW-1185">Reference proteome</keyword>
<feature type="region of interest" description="Disordered" evidence="1">
    <location>
        <begin position="144"/>
        <end position="170"/>
    </location>
</feature>
<name>A0A4Y9ZPQ9_9AGAM</name>
<proteinExistence type="predicted"/>
<organism evidence="2 3">
    <name type="scientific">Hericium alpestre</name>
    <dbReference type="NCBI Taxonomy" id="135208"/>
    <lineage>
        <taxon>Eukaryota</taxon>
        <taxon>Fungi</taxon>
        <taxon>Dikarya</taxon>
        <taxon>Basidiomycota</taxon>
        <taxon>Agaricomycotina</taxon>
        <taxon>Agaricomycetes</taxon>
        <taxon>Russulales</taxon>
        <taxon>Hericiaceae</taxon>
        <taxon>Hericium</taxon>
    </lineage>
</organism>
<protein>
    <submittedName>
        <fullName evidence="2">Uncharacterized protein</fullName>
    </submittedName>
</protein>